<name>A0A6M0QC26_9BACI</name>
<protein>
    <submittedName>
        <fullName evidence="2">GNAT family N-acetyltransferase</fullName>
    </submittedName>
</protein>
<gene>
    <name evidence="2" type="ORF">G4D63_19325</name>
</gene>
<accession>A0A6M0QC26</accession>
<comment type="caution">
    <text evidence="2">The sequence shown here is derived from an EMBL/GenBank/DDBJ whole genome shotgun (WGS) entry which is preliminary data.</text>
</comment>
<feature type="domain" description="N-acetyltransferase" evidence="1">
    <location>
        <begin position="165"/>
        <end position="334"/>
    </location>
</feature>
<organism evidence="2 3">
    <name type="scientific">Bacillus mesophilus</name>
    <dbReference type="NCBI Taxonomy" id="1808955"/>
    <lineage>
        <taxon>Bacteria</taxon>
        <taxon>Bacillati</taxon>
        <taxon>Bacillota</taxon>
        <taxon>Bacilli</taxon>
        <taxon>Bacillales</taxon>
        <taxon>Bacillaceae</taxon>
        <taxon>Bacillus</taxon>
    </lineage>
</organism>
<dbReference type="InterPro" id="IPR000182">
    <property type="entry name" value="GNAT_dom"/>
</dbReference>
<dbReference type="InterPro" id="IPR016181">
    <property type="entry name" value="Acyl_CoA_acyltransferase"/>
</dbReference>
<dbReference type="SUPFAM" id="SSF55729">
    <property type="entry name" value="Acyl-CoA N-acyltransferases (Nat)"/>
    <property type="match status" value="1"/>
</dbReference>
<dbReference type="RefSeq" id="WP_163181729.1">
    <property type="nucleotide sequence ID" value="NZ_JAAIWM010000010.1"/>
</dbReference>
<keyword evidence="3" id="KW-1185">Reference proteome</keyword>
<proteinExistence type="predicted"/>
<evidence type="ECO:0000313" key="3">
    <source>
        <dbReference type="Proteomes" id="UP000481043"/>
    </source>
</evidence>
<dbReference type="EMBL" id="JAAIWM010000010">
    <property type="protein sequence ID" value="NEY73865.1"/>
    <property type="molecule type" value="Genomic_DNA"/>
</dbReference>
<keyword evidence="2" id="KW-0808">Transferase</keyword>
<dbReference type="Gene3D" id="3.40.630.30">
    <property type="match status" value="1"/>
</dbReference>
<dbReference type="PROSITE" id="PS51186">
    <property type="entry name" value="GNAT"/>
    <property type="match status" value="1"/>
</dbReference>
<sequence>MKFQALTENLLVQAAGILSERHILERNVHPELPSEYENPHIALEVLSQQFKQTNISGIAALSEDELVGFLLFRKKMDSSKGRQIWVDYESFAIKASEDPNLYRFMYATAAEQWVREGYFDHYIVVPNGNSEVVEAWLKLGFAYEQVHAMLDISVVPSKEVDCKELTIRLANETDRQKIRELSTLIFEHQVKAPVWSPLLPEDVERLQDGYEGMIEDETVDLWVAYEDEKMAGFQAYWEVNSDLSKKPQMMTPYKSVELGVGGTVTDMRGKGVGKLLTTVGINALKKKETTVVVTDWRMTNIQSSSFWPKQGFKPIAYRLSRKIDPAISWASPTK</sequence>
<evidence type="ECO:0000259" key="1">
    <source>
        <dbReference type="PROSITE" id="PS51186"/>
    </source>
</evidence>
<dbReference type="AlphaFoldDB" id="A0A6M0QC26"/>
<dbReference type="GO" id="GO:0016747">
    <property type="term" value="F:acyltransferase activity, transferring groups other than amino-acyl groups"/>
    <property type="evidence" value="ECO:0007669"/>
    <property type="project" value="InterPro"/>
</dbReference>
<evidence type="ECO:0000313" key="2">
    <source>
        <dbReference type="EMBL" id="NEY73865.1"/>
    </source>
</evidence>
<reference evidence="2 3" key="1">
    <citation type="submission" date="2020-02" db="EMBL/GenBank/DDBJ databases">
        <title>Bacillus aquiflavi sp. nov., isolated from yellow water of strong flavor Chinese baijiu in Yibin region of China.</title>
        <authorList>
            <person name="Xie J."/>
        </authorList>
    </citation>
    <scope>NUCLEOTIDE SEQUENCE [LARGE SCALE GENOMIC DNA]</scope>
    <source>
        <strain evidence="2 3">SA4</strain>
    </source>
</reference>
<dbReference type="Pfam" id="PF00583">
    <property type="entry name" value="Acetyltransf_1"/>
    <property type="match status" value="1"/>
</dbReference>
<dbReference type="Proteomes" id="UP000481043">
    <property type="component" value="Unassembled WGS sequence"/>
</dbReference>